<dbReference type="SUPFAM" id="SSF102114">
    <property type="entry name" value="Radical SAM enzymes"/>
    <property type="match status" value="1"/>
</dbReference>
<dbReference type="NCBIfam" id="TIGR02666">
    <property type="entry name" value="moaA"/>
    <property type="match status" value="1"/>
</dbReference>
<feature type="binding site" evidence="12">
    <location>
        <position position="146"/>
    </location>
    <ligand>
        <name>GTP</name>
        <dbReference type="ChEBI" id="CHEBI:37565"/>
    </ligand>
</feature>
<evidence type="ECO:0000256" key="2">
    <source>
        <dbReference type="ARBA" id="ARBA00022485"/>
    </source>
</evidence>
<keyword evidence="2 12" id="KW-0004">4Fe-4S</keyword>
<evidence type="ECO:0000256" key="10">
    <source>
        <dbReference type="ARBA" id="ARBA00023239"/>
    </source>
</evidence>
<feature type="binding site" evidence="12">
    <location>
        <position position="16"/>
    </location>
    <ligand>
        <name>[4Fe-4S] cluster</name>
        <dbReference type="ChEBI" id="CHEBI:49883"/>
        <label>1</label>
        <note>4Fe-4S-S-AdoMet</note>
    </ligand>
</feature>
<gene>
    <name evidence="12 14" type="primary">moaA</name>
    <name evidence="14" type="ORF">GHK86_15430</name>
</gene>
<comment type="function">
    <text evidence="12">Catalyzes the cyclization of GTP to (8S)-3',8-cyclo-7,8-dihydroguanosine 5'-triphosphate.</text>
</comment>
<feature type="binding site" evidence="12">
    <location>
        <position position="19"/>
    </location>
    <ligand>
        <name>[4Fe-4S] cluster</name>
        <dbReference type="ChEBI" id="CHEBI:49883"/>
        <label>1</label>
        <note>4Fe-4S-S-AdoMet</note>
    </ligand>
</feature>
<dbReference type="InterPro" id="IPR010505">
    <property type="entry name" value="MoaA_twitch"/>
</dbReference>
<evidence type="ECO:0000256" key="12">
    <source>
        <dbReference type="HAMAP-Rule" id="MF_01225"/>
    </source>
</evidence>
<feature type="binding site" evidence="12">
    <location>
        <position position="5"/>
    </location>
    <ligand>
        <name>GTP</name>
        <dbReference type="ChEBI" id="CHEBI:37565"/>
    </ligand>
</feature>
<dbReference type="CDD" id="cd01335">
    <property type="entry name" value="Radical_SAM"/>
    <property type="match status" value="1"/>
</dbReference>
<dbReference type="PROSITE" id="PS01305">
    <property type="entry name" value="MOAA_NIFB_PQQE"/>
    <property type="match status" value="1"/>
</dbReference>
<dbReference type="InterPro" id="IPR000385">
    <property type="entry name" value="MoaA_NifB_PqqE_Fe-S-bd_CS"/>
</dbReference>
<feature type="binding site" evidence="12">
    <location>
        <position position="180"/>
    </location>
    <ligand>
        <name>S-adenosyl-L-methionine</name>
        <dbReference type="ChEBI" id="CHEBI:59789"/>
    </ligand>
</feature>
<dbReference type="CDD" id="cd21117">
    <property type="entry name" value="Twitch_MoaA"/>
    <property type="match status" value="1"/>
</dbReference>
<dbReference type="PROSITE" id="PS51918">
    <property type="entry name" value="RADICAL_SAM"/>
    <property type="match status" value="1"/>
</dbReference>
<comment type="catalytic activity">
    <reaction evidence="11 12">
        <text>GTP + AH2 + S-adenosyl-L-methionine = (8S)-3',8-cyclo-7,8-dihydroguanosine 5'-triphosphate + 5'-deoxyadenosine + L-methionine + A + H(+)</text>
        <dbReference type="Rhea" id="RHEA:49576"/>
        <dbReference type="ChEBI" id="CHEBI:13193"/>
        <dbReference type="ChEBI" id="CHEBI:15378"/>
        <dbReference type="ChEBI" id="CHEBI:17319"/>
        <dbReference type="ChEBI" id="CHEBI:17499"/>
        <dbReference type="ChEBI" id="CHEBI:37565"/>
        <dbReference type="ChEBI" id="CHEBI:57844"/>
        <dbReference type="ChEBI" id="CHEBI:59789"/>
        <dbReference type="ChEBI" id="CHEBI:131766"/>
        <dbReference type="EC" id="4.1.99.22"/>
    </reaction>
</comment>
<dbReference type="Proteomes" id="UP000437736">
    <property type="component" value="Unassembled WGS sequence"/>
</dbReference>
<keyword evidence="4 12" id="KW-0479">Metal-binding</keyword>
<feature type="binding site" evidence="12">
    <location>
        <position position="109"/>
    </location>
    <ligand>
        <name>S-adenosyl-L-methionine</name>
        <dbReference type="ChEBI" id="CHEBI:59789"/>
    </ligand>
</feature>
<dbReference type="InterPro" id="IPR007197">
    <property type="entry name" value="rSAM"/>
</dbReference>
<organism evidence="14 15">
    <name type="scientific">Acidiferrimicrobium australe</name>
    <dbReference type="NCBI Taxonomy" id="2664430"/>
    <lineage>
        <taxon>Bacteria</taxon>
        <taxon>Bacillati</taxon>
        <taxon>Actinomycetota</taxon>
        <taxon>Acidimicrobiia</taxon>
        <taxon>Acidimicrobiales</taxon>
        <taxon>Acidimicrobiaceae</taxon>
        <taxon>Acidiferrimicrobium</taxon>
    </lineage>
</organism>
<evidence type="ECO:0000313" key="14">
    <source>
        <dbReference type="EMBL" id="MST34107.1"/>
    </source>
</evidence>
<comment type="pathway">
    <text evidence="12">Cofactor biosynthesis; molybdopterin biosynthesis.</text>
</comment>
<keyword evidence="9 12" id="KW-0501">Molybdenum cofactor biosynthesis</keyword>
<feature type="binding site" evidence="12">
    <location>
        <position position="12"/>
    </location>
    <ligand>
        <name>[4Fe-4S] cluster</name>
        <dbReference type="ChEBI" id="CHEBI:49883"/>
        <label>1</label>
        <note>4Fe-4S-S-AdoMet</note>
    </ligand>
</feature>
<feature type="binding site" evidence="12">
    <location>
        <position position="18"/>
    </location>
    <ligand>
        <name>S-adenosyl-L-methionine</name>
        <dbReference type="ChEBI" id="CHEBI:59789"/>
    </ligand>
</feature>
<keyword evidence="5 12" id="KW-0547">Nucleotide-binding</keyword>
<reference evidence="14 15" key="1">
    <citation type="submission" date="2019-11" db="EMBL/GenBank/DDBJ databases">
        <title>Acidiferrimicrobium australis gen. nov., sp. nov., an acidophilic and obligately heterotrophic, member of the Actinobacteria that catalyses dissimilatory oxido- reduction of iron isolated from metal-rich acidic water in Chile.</title>
        <authorList>
            <person name="Gonzalez D."/>
            <person name="Huber K."/>
            <person name="Hedrich S."/>
            <person name="Rojas-Villalobos C."/>
            <person name="Quatrini R."/>
            <person name="Dinamarca M.A."/>
            <person name="Schwarz A."/>
            <person name="Canales C."/>
            <person name="Nancucheo I."/>
        </authorList>
    </citation>
    <scope>NUCLEOTIDE SEQUENCE [LARGE SCALE GENOMIC DNA]</scope>
    <source>
        <strain evidence="14 15">USS-CCA1</strain>
    </source>
</reference>
<evidence type="ECO:0000313" key="15">
    <source>
        <dbReference type="Proteomes" id="UP000437736"/>
    </source>
</evidence>
<evidence type="ECO:0000256" key="7">
    <source>
        <dbReference type="ARBA" id="ARBA00023014"/>
    </source>
</evidence>
<evidence type="ECO:0000256" key="3">
    <source>
        <dbReference type="ARBA" id="ARBA00022691"/>
    </source>
</evidence>
<dbReference type="InterPro" id="IPR013785">
    <property type="entry name" value="Aldolase_TIM"/>
</dbReference>
<dbReference type="InterPro" id="IPR040064">
    <property type="entry name" value="MoaA-like"/>
</dbReference>
<evidence type="ECO:0000256" key="4">
    <source>
        <dbReference type="ARBA" id="ARBA00022723"/>
    </source>
</evidence>
<dbReference type="EC" id="4.1.99.22" evidence="1 12"/>
<dbReference type="SFLD" id="SFLDG01386">
    <property type="entry name" value="main_SPASM_domain-containing"/>
    <property type="match status" value="1"/>
</dbReference>
<keyword evidence="3 12" id="KW-0949">S-adenosyl-L-methionine</keyword>
<dbReference type="Gene3D" id="3.20.20.70">
    <property type="entry name" value="Aldolase class I"/>
    <property type="match status" value="1"/>
</dbReference>
<feature type="binding site" evidence="12">
    <location>
        <position position="56"/>
    </location>
    <ligand>
        <name>GTP</name>
        <dbReference type="ChEBI" id="CHEBI:37565"/>
    </ligand>
</feature>
<keyword evidence="15" id="KW-1185">Reference proteome</keyword>
<feature type="binding site" evidence="12">
    <location>
        <position position="85"/>
    </location>
    <ligand>
        <name>GTP</name>
        <dbReference type="ChEBI" id="CHEBI:37565"/>
    </ligand>
</feature>
<evidence type="ECO:0000256" key="11">
    <source>
        <dbReference type="ARBA" id="ARBA00048697"/>
    </source>
</evidence>
<feature type="binding site" evidence="12">
    <location>
        <position position="249"/>
    </location>
    <ligand>
        <name>[4Fe-4S] cluster</name>
        <dbReference type="ChEBI" id="CHEBI:49883"/>
        <label>2</label>
        <note>4Fe-4S-substrate</note>
    </ligand>
</feature>
<dbReference type="PANTHER" id="PTHR22960">
    <property type="entry name" value="MOLYBDOPTERIN COFACTOR SYNTHESIS PROTEIN A"/>
    <property type="match status" value="1"/>
</dbReference>
<dbReference type="EMBL" id="WJHE01000853">
    <property type="protein sequence ID" value="MST34107.1"/>
    <property type="molecule type" value="Genomic_DNA"/>
</dbReference>
<keyword evidence="8 12" id="KW-0342">GTP-binding</keyword>
<evidence type="ECO:0000259" key="13">
    <source>
        <dbReference type="PROSITE" id="PS51918"/>
    </source>
</evidence>
<name>A0ABW9QXW9_9ACTN</name>
<keyword evidence="10 12" id="KW-0456">Lyase</keyword>
<evidence type="ECO:0000256" key="8">
    <source>
        <dbReference type="ARBA" id="ARBA00023134"/>
    </source>
</evidence>
<dbReference type="InterPro" id="IPR013483">
    <property type="entry name" value="MoaA"/>
</dbReference>
<evidence type="ECO:0000256" key="6">
    <source>
        <dbReference type="ARBA" id="ARBA00023004"/>
    </source>
</evidence>
<feature type="binding site" evidence="12">
    <location>
        <position position="263"/>
    </location>
    <ligand>
        <name>[4Fe-4S] cluster</name>
        <dbReference type="ChEBI" id="CHEBI:49883"/>
        <label>2</label>
        <note>4Fe-4S-substrate</note>
    </ligand>
</feature>
<dbReference type="SFLD" id="SFLDG01383">
    <property type="entry name" value="cyclic_pyranopterin_phosphate"/>
    <property type="match status" value="1"/>
</dbReference>
<comment type="cofactor">
    <cofactor evidence="12">
        <name>[4Fe-4S] cluster</name>
        <dbReference type="ChEBI" id="CHEBI:49883"/>
    </cofactor>
    <text evidence="12">Binds 2 [4Fe-4S] clusters. Binds 1 [4Fe-4S] cluster coordinated with 3 cysteines and an exchangeable S-adenosyl-L-methionine and 1 [4Fe-4S] cluster coordinated with 3 cysteines and the GTP-derived substrate.</text>
</comment>
<sequence>MRDLRLSITDRCNFRCTYCMPQEGMQWLPRAELLSFEEMERIVGVLVDRYGFESVRLTGGEPTVRAHLPVLIRRLAALGVELSMTTNGATLGLVAADLAEAGLGRVNVSLDSLRADRFAAITGRDSLHRVLDGIDAALAAGLAPVKVNCVLVRGVNDDEILDFAELGRRSGAEVRFIEWMPLDGDGAWAGDRVVPAAEVLKVLAGRYELEAVGGGAIDGPAPAERYRYADGGGHVGVIASVTRPFCGTCDRIRLTAEGQLRNCLFSVRETDLRGILRSGGSDDDLATAIEAEVGRKWAGHSIGQVHFIRPARSMSQIGG</sequence>
<feature type="binding site" evidence="12">
    <location>
        <position position="60"/>
    </location>
    <ligand>
        <name>S-adenosyl-L-methionine</name>
        <dbReference type="ChEBI" id="CHEBI:59789"/>
    </ligand>
</feature>
<keyword evidence="6 12" id="KW-0408">Iron</keyword>
<feature type="domain" description="Radical SAM core" evidence="13">
    <location>
        <begin position="1"/>
        <end position="221"/>
    </location>
</feature>
<evidence type="ECO:0000256" key="9">
    <source>
        <dbReference type="ARBA" id="ARBA00023150"/>
    </source>
</evidence>
<evidence type="ECO:0000256" key="1">
    <source>
        <dbReference type="ARBA" id="ARBA00012167"/>
    </source>
</evidence>
<dbReference type="InterPro" id="IPR050105">
    <property type="entry name" value="MoCo_biosynth_MoaA/MoaC"/>
</dbReference>
<keyword evidence="7 12" id="KW-0411">Iron-sulfur</keyword>
<comment type="caution">
    <text evidence="14">The sequence shown here is derived from an EMBL/GenBank/DDBJ whole genome shotgun (WGS) entry which is preliminary data.</text>
</comment>
<feature type="binding site" evidence="12">
    <location>
        <begin position="251"/>
        <end position="253"/>
    </location>
    <ligand>
        <name>GTP</name>
        <dbReference type="ChEBI" id="CHEBI:37565"/>
    </ligand>
</feature>
<dbReference type="SMART" id="SM00729">
    <property type="entry name" value="Elp3"/>
    <property type="match status" value="1"/>
</dbReference>
<dbReference type="SFLD" id="SFLDS00029">
    <property type="entry name" value="Radical_SAM"/>
    <property type="match status" value="1"/>
</dbReference>
<dbReference type="HAMAP" id="MF_01225_B">
    <property type="entry name" value="MoaA_B"/>
    <property type="match status" value="1"/>
</dbReference>
<dbReference type="PANTHER" id="PTHR22960:SF0">
    <property type="entry name" value="MOLYBDENUM COFACTOR BIOSYNTHESIS PROTEIN 1"/>
    <property type="match status" value="1"/>
</dbReference>
<evidence type="ECO:0000256" key="5">
    <source>
        <dbReference type="ARBA" id="ARBA00022741"/>
    </source>
</evidence>
<dbReference type="InterPro" id="IPR006638">
    <property type="entry name" value="Elp3/MiaA/NifB-like_rSAM"/>
</dbReference>
<comment type="similarity">
    <text evidence="12">Belongs to the radical SAM superfamily. MoaA family.</text>
</comment>
<accession>A0ABW9QXW9</accession>
<protein>
    <recommendedName>
        <fullName evidence="1 12">GTP 3',8-cyclase</fullName>
        <ecNumber evidence="1 12">4.1.99.22</ecNumber>
    </recommendedName>
    <alternativeName>
        <fullName evidence="12">Molybdenum cofactor biosynthesis protein A</fullName>
    </alternativeName>
</protein>
<dbReference type="SFLD" id="SFLDG01067">
    <property type="entry name" value="SPASM/twitch_domain_containing"/>
    <property type="match status" value="1"/>
</dbReference>
<dbReference type="Pfam" id="PF06463">
    <property type="entry name" value="Mob_synth_C"/>
    <property type="match status" value="1"/>
</dbReference>
<proteinExistence type="inferred from homology"/>
<dbReference type="Pfam" id="PF04055">
    <property type="entry name" value="Radical_SAM"/>
    <property type="match status" value="1"/>
</dbReference>
<comment type="subunit">
    <text evidence="12">Monomer and homodimer.</text>
</comment>
<feature type="binding site" evidence="12">
    <location>
        <position position="246"/>
    </location>
    <ligand>
        <name>[4Fe-4S] cluster</name>
        <dbReference type="ChEBI" id="CHEBI:49883"/>
        <label>2</label>
        <note>4Fe-4S-substrate</note>
    </ligand>
</feature>
<dbReference type="InterPro" id="IPR058240">
    <property type="entry name" value="rSAM_sf"/>
</dbReference>